<dbReference type="AlphaFoldDB" id="V5H9H7"/>
<reference evidence="1" key="1">
    <citation type="journal article" date="2015" name="Sci. Rep.">
        <title>Tissue- and time-dependent transcription in Ixodes ricinus salivary glands and midguts when blood feeding on the vertebrate host.</title>
        <authorList>
            <person name="Kotsyfakis M."/>
            <person name="Schwarz A."/>
            <person name="Erhart J."/>
            <person name="Ribeiro J.M."/>
        </authorList>
    </citation>
    <scope>NUCLEOTIDE SEQUENCE</scope>
    <source>
        <tissue evidence="1">Salivary gland and midgut</tissue>
    </source>
</reference>
<sequence>CQYHRYCDDDEVCYKGQCKVIRCGVNRDCPGNVTCQHGVCSGNLEEDDKNRKIGTPCRYDNECWYDLVCQRGFCQRTSCRYDYECKYDSVCQRGSCKSP</sequence>
<feature type="non-terminal residue" evidence="1">
    <location>
        <position position="1"/>
    </location>
</feature>
<protein>
    <submittedName>
        <fullName evidence="1">Putative dumpy</fullName>
    </submittedName>
</protein>
<evidence type="ECO:0000313" key="1">
    <source>
        <dbReference type="EMBL" id="JAB73839.1"/>
    </source>
</evidence>
<proteinExistence type="evidence at transcript level"/>
<name>V5H9H7_IXORI</name>
<dbReference type="EMBL" id="GANP01010629">
    <property type="protein sequence ID" value="JAB73839.1"/>
    <property type="molecule type" value="mRNA"/>
</dbReference>
<organism evidence="1">
    <name type="scientific">Ixodes ricinus</name>
    <name type="common">Common tick</name>
    <name type="synonym">Acarus ricinus</name>
    <dbReference type="NCBI Taxonomy" id="34613"/>
    <lineage>
        <taxon>Eukaryota</taxon>
        <taxon>Metazoa</taxon>
        <taxon>Ecdysozoa</taxon>
        <taxon>Arthropoda</taxon>
        <taxon>Chelicerata</taxon>
        <taxon>Arachnida</taxon>
        <taxon>Acari</taxon>
        <taxon>Parasitiformes</taxon>
        <taxon>Ixodida</taxon>
        <taxon>Ixodoidea</taxon>
        <taxon>Ixodidae</taxon>
        <taxon>Ixodinae</taxon>
        <taxon>Ixodes</taxon>
    </lineage>
</organism>
<accession>V5H9H7</accession>